<evidence type="ECO:0000313" key="4">
    <source>
        <dbReference type="Proteomes" id="UP000504724"/>
    </source>
</evidence>
<keyword evidence="4" id="KW-1185">Reference proteome</keyword>
<dbReference type="Proteomes" id="UP000504724">
    <property type="component" value="Chromosome"/>
</dbReference>
<dbReference type="Gene3D" id="3.30.750.140">
    <property type="match status" value="1"/>
</dbReference>
<sequence length="697" mass="74126">MLVLEHTQERSPAISAVAALKGSAADGQELPHSQDKTAFPELFESLKGRMGSISEWSEKRSDKALDADNPAAFKGVANALLDTGDGESVDSVSMAIHRLLGKGDEVAERLERGMANAVSPAATSSLEADSLTGEAEISSERVPDFLDAENTDSSDTESLLQLPQGWLRSLQQSGNQPSQVVNALSNRLQKAYPELAEVPKQQLNADLRTGISPNMSEEEIADQLQTNIDSLTTEAGLETEVVIGFKTSADTLKTVSDVSFGEAFNERNGEKDKPLVEVSSNIQQKNRLSDEKVDPNTVRPTANKDNGQSVAESEQDITEMSAEFTEQPVEVADSVHNEDVPENLASLGTDEQTEADLSEELHQEALLSDLDEDVLPTANAEVKVSVDSTADHVEGLVSEQKQAEDAVAQTMQAAQKTVEINHNAQSSVPASSAGLTQATASSSAGGSTSASAQTANWSTQVSAGGEQSAAGGQGSSSGGQASQQQGQQFSQFGQNLSAQMSQQRMDQDVGARQQALTRAADEALQRASVLMDGGNTAEGLSGERRATLPPSMQTIPLPVKHPQWGQAFGQRVNYMLNAQVQQAQITLNPEKLGPIQIKLHFDRDQQVQLSVVAQNGATREAIDASIPRLREMMEQAGVNLTSVDVNSGDSFADQQADQEELAQSSGNFKQSGSSAVSESDEQLADVLSSDSLVDFYA</sequence>
<feature type="region of interest" description="Disordered" evidence="1">
    <location>
        <begin position="286"/>
        <end position="316"/>
    </location>
</feature>
<keyword evidence="3" id="KW-0282">Flagellum</keyword>
<evidence type="ECO:0000313" key="3">
    <source>
        <dbReference type="EMBL" id="QKI89546.1"/>
    </source>
</evidence>
<feature type="region of interest" description="Disordered" evidence="1">
    <location>
        <begin position="438"/>
        <end position="514"/>
    </location>
</feature>
<dbReference type="CDD" id="cd17470">
    <property type="entry name" value="T3SS_Flik_C"/>
    <property type="match status" value="1"/>
</dbReference>
<dbReference type="EMBL" id="CP054020">
    <property type="protein sequence ID" value="QKI89546.1"/>
    <property type="molecule type" value="Genomic_DNA"/>
</dbReference>
<keyword evidence="3" id="KW-0966">Cell projection</keyword>
<feature type="region of interest" description="Disordered" evidence="1">
    <location>
        <begin position="654"/>
        <end position="690"/>
    </location>
</feature>
<dbReference type="InterPro" id="IPR021136">
    <property type="entry name" value="Flagellar_hook_control-like_C"/>
</dbReference>
<reference evidence="3 4" key="1">
    <citation type="submission" date="2020-05" db="EMBL/GenBank/DDBJ databases">
        <title>Thiomicrorhabdus sediminis sp.nov. and Thiomicrorhabdus xiamenensis sp.nov., novel sulfur-oxidizing bacteria isolated from coastal sediment.</title>
        <authorList>
            <person name="Liu X."/>
        </authorList>
    </citation>
    <scope>NUCLEOTIDE SEQUENCE [LARGE SCALE GENOMIC DNA]</scope>
    <source>
        <strain evidence="3 4">G2</strain>
    </source>
</reference>
<protein>
    <submittedName>
        <fullName evidence="3">Flagellar hook-length control protein FliK</fullName>
    </submittedName>
</protein>
<feature type="compositionally biased region" description="Low complexity" evidence="1">
    <location>
        <begin position="438"/>
        <end position="455"/>
    </location>
</feature>
<evidence type="ECO:0000259" key="2">
    <source>
        <dbReference type="Pfam" id="PF02120"/>
    </source>
</evidence>
<dbReference type="AlphaFoldDB" id="A0A7D4TB37"/>
<proteinExistence type="predicted"/>
<keyword evidence="3" id="KW-0969">Cilium</keyword>
<dbReference type="PANTHER" id="PTHR37533">
    <property type="entry name" value="FLAGELLAR HOOK-LENGTH CONTROL PROTEIN"/>
    <property type="match status" value="1"/>
</dbReference>
<feature type="compositionally biased region" description="Polar residues" evidence="1">
    <location>
        <begin position="298"/>
        <end position="312"/>
    </location>
</feature>
<evidence type="ECO:0000256" key="1">
    <source>
        <dbReference type="SAM" id="MobiDB-lite"/>
    </source>
</evidence>
<feature type="compositionally biased region" description="Low complexity" evidence="1">
    <location>
        <begin position="478"/>
        <end position="494"/>
    </location>
</feature>
<feature type="compositionally biased region" description="Acidic residues" evidence="1">
    <location>
        <begin position="146"/>
        <end position="155"/>
    </location>
</feature>
<name>A0A7D4TB37_9GAMM</name>
<feature type="domain" description="Flagellar hook-length control protein-like C-terminal" evidence="2">
    <location>
        <begin position="570"/>
        <end position="651"/>
    </location>
</feature>
<feature type="compositionally biased region" description="Polar residues" evidence="1">
    <location>
        <begin position="495"/>
        <end position="504"/>
    </location>
</feature>
<gene>
    <name evidence="3" type="ORF">HQN79_08200</name>
</gene>
<feature type="compositionally biased region" description="Polar residues" evidence="1">
    <location>
        <begin position="664"/>
        <end position="677"/>
    </location>
</feature>
<dbReference type="InterPro" id="IPR052563">
    <property type="entry name" value="FliK"/>
</dbReference>
<dbReference type="Pfam" id="PF02120">
    <property type="entry name" value="Flg_hook"/>
    <property type="match status" value="1"/>
</dbReference>
<accession>A0A7D4TB37</accession>
<dbReference type="InterPro" id="IPR038610">
    <property type="entry name" value="FliK-like_C_sf"/>
</dbReference>
<dbReference type="PANTHER" id="PTHR37533:SF2">
    <property type="entry name" value="FLAGELLAR HOOK-LENGTH CONTROL PROTEIN"/>
    <property type="match status" value="1"/>
</dbReference>
<dbReference type="KEGG" id="txa:HQN79_08200"/>
<feature type="region of interest" description="Disordered" evidence="1">
    <location>
        <begin position="117"/>
        <end position="158"/>
    </location>
</feature>
<organism evidence="3 4">
    <name type="scientific">Thiomicrorhabdus xiamenensis</name>
    <dbReference type="NCBI Taxonomy" id="2739063"/>
    <lineage>
        <taxon>Bacteria</taxon>
        <taxon>Pseudomonadati</taxon>
        <taxon>Pseudomonadota</taxon>
        <taxon>Gammaproteobacteria</taxon>
        <taxon>Thiotrichales</taxon>
        <taxon>Piscirickettsiaceae</taxon>
        <taxon>Thiomicrorhabdus</taxon>
    </lineage>
</organism>
<dbReference type="RefSeq" id="WP_173285468.1">
    <property type="nucleotide sequence ID" value="NZ_CP054020.1"/>
</dbReference>